<accession>A0A7Z0PE57</accession>
<protein>
    <submittedName>
        <fullName evidence="1">Uncharacterized protein</fullName>
    </submittedName>
</protein>
<proteinExistence type="predicted"/>
<name>A0A7Z0PE57_9FUSO</name>
<dbReference type="RefSeq" id="WP_180135501.1">
    <property type="nucleotide sequence ID" value="NZ_JABMKT010000006.1"/>
</dbReference>
<dbReference type="EMBL" id="JABMKT010000006">
    <property type="protein sequence ID" value="NYV27566.1"/>
    <property type="molecule type" value="Genomic_DNA"/>
</dbReference>
<evidence type="ECO:0000313" key="2">
    <source>
        <dbReference type="Proteomes" id="UP000526184"/>
    </source>
</evidence>
<comment type="caution">
    <text evidence="1">The sequence shown here is derived from an EMBL/GenBank/DDBJ whole genome shotgun (WGS) entry which is preliminary data.</text>
</comment>
<organism evidence="1 2">
    <name type="scientific">Streptobacillus felis</name>
    <dbReference type="NCBI Taxonomy" id="1384509"/>
    <lineage>
        <taxon>Bacteria</taxon>
        <taxon>Fusobacteriati</taxon>
        <taxon>Fusobacteriota</taxon>
        <taxon>Fusobacteriia</taxon>
        <taxon>Fusobacteriales</taxon>
        <taxon>Leptotrichiaceae</taxon>
        <taxon>Streptobacillus</taxon>
    </lineage>
</organism>
<dbReference type="Proteomes" id="UP000526184">
    <property type="component" value="Unassembled WGS sequence"/>
</dbReference>
<evidence type="ECO:0000313" key="1">
    <source>
        <dbReference type="EMBL" id="NYV27566.1"/>
    </source>
</evidence>
<sequence length="76" mass="9228">MIIIPVKISKDNDEIIKAYLKIHNLDFEKLIKDLIIKKIKEENIIEEKFILEKIENNKKNRIYTYLDLIDKMRVLK</sequence>
<keyword evidence="2" id="KW-1185">Reference proteome</keyword>
<reference evidence="1 2" key="1">
    <citation type="submission" date="2020-05" db="EMBL/GenBank/DDBJ databases">
        <title>Streptobacillus felis strain LHL191014123.</title>
        <authorList>
            <person name="Fawzy A."/>
            <person name="Rau J."/>
            <person name="Risse K."/>
            <person name="Schauerte N."/>
            <person name="Geiger C."/>
            <person name="Blom J."/>
            <person name="Imirzalioglu C."/>
            <person name="Falgenhauer J."/>
            <person name="Bach A."/>
            <person name="Herden C."/>
            <person name="Eisenberg T."/>
        </authorList>
    </citation>
    <scope>NUCLEOTIDE SEQUENCE [LARGE SCALE GENOMIC DNA]</scope>
    <source>
        <strain evidence="1 2">LHL191014123</strain>
    </source>
</reference>
<dbReference type="AlphaFoldDB" id="A0A7Z0PE57"/>
<gene>
    <name evidence="1" type="ORF">HP397_01820</name>
</gene>